<name>A0A820GRF4_9BILA</name>
<feature type="region of interest" description="Disordered" evidence="1">
    <location>
        <begin position="106"/>
        <end position="132"/>
    </location>
</feature>
<accession>A0A820GRF4</accession>
<gene>
    <name evidence="3" type="ORF">OXD698_LOCUS45076</name>
</gene>
<feature type="signal peptide" evidence="2">
    <location>
        <begin position="1"/>
        <end position="16"/>
    </location>
</feature>
<protein>
    <recommendedName>
        <fullName evidence="5">Transmembrane protein</fullName>
    </recommendedName>
</protein>
<evidence type="ECO:0000313" key="3">
    <source>
        <dbReference type="EMBL" id="CAF4281370.1"/>
    </source>
</evidence>
<dbReference type="AlphaFoldDB" id="A0A820GRF4"/>
<feature type="chain" id="PRO_5032907296" description="Transmembrane protein" evidence="2">
    <location>
        <begin position="17"/>
        <end position="132"/>
    </location>
</feature>
<feature type="non-terminal residue" evidence="3">
    <location>
        <position position="132"/>
    </location>
</feature>
<keyword evidence="2" id="KW-0732">Signal</keyword>
<reference evidence="3" key="1">
    <citation type="submission" date="2021-02" db="EMBL/GenBank/DDBJ databases">
        <authorList>
            <person name="Nowell W R."/>
        </authorList>
    </citation>
    <scope>NUCLEOTIDE SEQUENCE</scope>
</reference>
<comment type="caution">
    <text evidence="3">The sequence shown here is derived from an EMBL/GenBank/DDBJ whole genome shotgun (WGS) entry which is preliminary data.</text>
</comment>
<proteinExistence type="predicted"/>
<sequence>MLWLIFILSLFSVCNSILIAKVQGYIIVGDMYKNLFNITKDQCICEMIKVNDLISALNYFPINQTCQLFRSNMSTIYIEFYSNSTLIFLNQSSISILNAQEYQLSTSSPIPTTTSSSSSTSTSTSTSTTTTS</sequence>
<organism evidence="3 4">
    <name type="scientific">Adineta steineri</name>
    <dbReference type="NCBI Taxonomy" id="433720"/>
    <lineage>
        <taxon>Eukaryota</taxon>
        <taxon>Metazoa</taxon>
        <taxon>Spiralia</taxon>
        <taxon>Gnathifera</taxon>
        <taxon>Rotifera</taxon>
        <taxon>Eurotatoria</taxon>
        <taxon>Bdelloidea</taxon>
        <taxon>Adinetida</taxon>
        <taxon>Adinetidae</taxon>
        <taxon>Adineta</taxon>
    </lineage>
</organism>
<evidence type="ECO:0000256" key="2">
    <source>
        <dbReference type="SAM" id="SignalP"/>
    </source>
</evidence>
<evidence type="ECO:0000256" key="1">
    <source>
        <dbReference type="SAM" id="MobiDB-lite"/>
    </source>
</evidence>
<evidence type="ECO:0000313" key="4">
    <source>
        <dbReference type="Proteomes" id="UP000663844"/>
    </source>
</evidence>
<evidence type="ECO:0008006" key="5">
    <source>
        <dbReference type="Google" id="ProtNLM"/>
    </source>
</evidence>
<dbReference type="EMBL" id="CAJOAZ010014511">
    <property type="protein sequence ID" value="CAF4281370.1"/>
    <property type="molecule type" value="Genomic_DNA"/>
</dbReference>
<dbReference type="Proteomes" id="UP000663844">
    <property type="component" value="Unassembled WGS sequence"/>
</dbReference>